<gene>
    <name evidence="1" type="ORF">QWJ08_20355</name>
</gene>
<protein>
    <submittedName>
        <fullName evidence="1">Tetratricopeptide repeat protein</fullName>
    </submittedName>
</protein>
<dbReference type="InterPro" id="IPR006597">
    <property type="entry name" value="Sel1-like"/>
</dbReference>
<dbReference type="Proteomes" id="UP001169719">
    <property type="component" value="Unassembled WGS sequence"/>
</dbReference>
<dbReference type="PANTHER" id="PTHR11102">
    <property type="entry name" value="SEL-1-LIKE PROTEIN"/>
    <property type="match status" value="1"/>
</dbReference>
<dbReference type="SUPFAM" id="SSF81901">
    <property type="entry name" value="HCP-like"/>
    <property type="match status" value="1"/>
</dbReference>
<dbReference type="Pfam" id="PF08238">
    <property type="entry name" value="Sel1"/>
    <property type="match status" value="4"/>
</dbReference>
<comment type="caution">
    <text evidence="1">The sequence shown here is derived from an EMBL/GenBank/DDBJ whole genome shotgun (WGS) entry which is preliminary data.</text>
</comment>
<name>A0ABT7Y6S5_9VIBR</name>
<dbReference type="SMART" id="SM00671">
    <property type="entry name" value="SEL1"/>
    <property type="match status" value="3"/>
</dbReference>
<organism evidence="1 2">
    <name type="scientific">Vibrio agarivorans</name>
    <dbReference type="NCBI Taxonomy" id="153622"/>
    <lineage>
        <taxon>Bacteria</taxon>
        <taxon>Pseudomonadati</taxon>
        <taxon>Pseudomonadota</taxon>
        <taxon>Gammaproteobacteria</taxon>
        <taxon>Vibrionales</taxon>
        <taxon>Vibrionaceae</taxon>
        <taxon>Vibrio</taxon>
    </lineage>
</organism>
<dbReference type="InterPro" id="IPR050767">
    <property type="entry name" value="Sel1_AlgK"/>
</dbReference>
<keyword evidence="2" id="KW-1185">Reference proteome</keyword>
<reference evidence="1" key="1">
    <citation type="submission" date="2024-05" db="EMBL/GenBank/DDBJ databases">
        <title>Genome Sequences of Four Agar- Degrading Marine Bacteria.</title>
        <authorList>
            <person name="Phillips E.K."/>
            <person name="Shaffer J.C."/>
            <person name="Henson M.W."/>
            <person name="Temperton B."/>
            <person name="Thrash C.J."/>
            <person name="Martin M.O."/>
        </authorList>
    </citation>
    <scope>NUCLEOTIDE SEQUENCE</scope>
    <source>
        <strain evidence="1">EKP203</strain>
    </source>
</reference>
<accession>A0ABT7Y6S5</accession>
<dbReference type="PANTHER" id="PTHR11102:SF160">
    <property type="entry name" value="ERAD-ASSOCIATED E3 UBIQUITIN-PROTEIN LIGASE COMPONENT HRD3"/>
    <property type="match status" value="1"/>
</dbReference>
<evidence type="ECO:0000313" key="2">
    <source>
        <dbReference type="Proteomes" id="UP001169719"/>
    </source>
</evidence>
<proteinExistence type="predicted"/>
<dbReference type="InterPro" id="IPR011990">
    <property type="entry name" value="TPR-like_helical_dom_sf"/>
</dbReference>
<dbReference type="EMBL" id="JAUEOZ010000002">
    <property type="protein sequence ID" value="MDN2483705.1"/>
    <property type="molecule type" value="Genomic_DNA"/>
</dbReference>
<sequence length="257" mass="28616">MKPNSARTSRSIQYGLTAVVLICALCVYSVKTFANDVAIETVASDVMSQAEYQATLNNRDDSEITLHGAQAGIAHAQVKMALLYEQGDKVKQSDEEALFWFQMAANQDHPQAQYNLGLMLLDGRGAEQDLAGSEYWIERAALQDYLPAILHLARGANIHSPLQEQELQWLTTAAEMGDAVSQLQLGYYYLGQYSLGHNLSKAEFWLNNAAKHGLYDAQSALIELYTLSIYQMEDEELAHHWRQIAALSAVSLESDKK</sequence>
<dbReference type="Gene3D" id="1.25.40.10">
    <property type="entry name" value="Tetratricopeptide repeat domain"/>
    <property type="match status" value="2"/>
</dbReference>
<dbReference type="RefSeq" id="WP_289963772.1">
    <property type="nucleotide sequence ID" value="NZ_JAUEOZ010000002.1"/>
</dbReference>
<evidence type="ECO:0000313" key="1">
    <source>
        <dbReference type="EMBL" id="MDN2483705.1"/>
    </source>
</evidence>